<protein>
    <recommendedName>
        <fullName evidence="1">HTH luxR-type domain-containing protein</fullName>
    </recommendedName>
</protein>
<evidence type="ECO:0000313" key="2">
    <source>
        <dbReference type="EMBL" id="CAG2160675.1"/>
    </source>
</evidence>
<name>A0ABN7QB31_9BURK</name>
<dbReference type="InterPro" id="IPR036388">
    <property type="entry name" value="WH-like_DNA-bd_sf"/>
</dbReference>
<dbReference type="Proteomes" id="UP000672657">
    <property type="component" value="Unassembled WGS sequence"/>
</dbReference>
<comment type="caution">
    <text evidence="2">The sequence shown here is derived from an EMBL/GenBank/DDBJ whole genome shotgun (WGS) entry which is preliminary data.</text>
</comment>
<accession>A0ABN7QB31</accession>
<dbReference type="EMBL" id="CAJPVI010000088">
    <property type="protein sequence ID" value="CAG2160675.1"/>
    <property type="molecule type" value="Genomic_DNA"/>
</dbReference>
<keyword evidence="3" id="KW-1185">Reference proteome</keyword>
<dbReference type="SMART" id="SM00421">
    <property type="entry name" value="HTH_LUXR"/>
    <property type="match status" value="1"/>
</dbReference>
<reference evidence="2 3" key="1">
    <citation type="submission" date="2021-03" db="EMBL/GenBank/DDBJ databases">
        <authorList>
            <person name="Peeters C."/>
        </authorList>
    </citation>
    <scope>NUCLEOTIDE SEQUENCE [LARGE SCALE GENOMIC DNA]</scope>
    <source>
        <strain evidence="2 3">LMG 26411</strain>
    </source>
</reference>
<evidence type="ECO:0000259" key="1">
    <source>
        <dbReference type="SMART" id="SM00421"/>
    </source>
</evidence>
<dbReference type="InterPro" id="IPR016032">
    <property type="entry name" value="Sig_transdc_resp-reg_C-effctor"/>
</dbReference>
<dbReference type="SUPFAM" id="SSF46894">
    <property type="entry name" value="C-terminal effector domain of the bipartite response regulators"/>
    <property type="match status" value="1"/>
</dbReference>
<evidence type="ECO:0000313" key="3">
    <source>
        <dbReference type="Proteomes" id="UP000672657"/>
    </source>
</evidence>
<proteinExistence type="predicted"/>
<gene>
    <name evidence="2" type="ORF">LMG26411_07665</name>
</gene>
<sequence>MRVLRMPDFAAVIPEIYQQAQEQTPWTSVLRDLSRFFNASGAFLFTTYVPATAGGLGIAYGLPEETVDQFLKETADVDVWYQELVRKNGPLRTGFTCTTDHLLSDKALRRTRFFSDYLAPSDIGRCISAIVSDGSPASPPLAPLCFYRPLGSSPFGVREMRAMQELTPHFARAMQLRWELEAARQGHAELAMHRVVTAVVVLGRDRRILYANPAAERFLCRPATSITRDRRLSATDPRDTAALEKAISACATYRFETPLSFSIRLAGPIGAGIVARLVPPPPGLPNTAQAASVAFLSEEGQSGIDTAALASSLYGLSAAETRLLAALVSGTPLEAIATVHCVELSTVKSQLQSIFSKTGTRRQSDLVRLMYSIAR</sequence>
<dbReference type="InterPro" id="IPR000792">
    <property type="entry name" value="Tscrpt_reg_LuxR_C"/>
</dbReference>
<feature type="domain" description="HTH luxR-type" evidence="1">
    <location>
        <begin position="313"/>
        <end position="370"/>
    </location>
</feature>
<organism evidence="2 3">
    <name type="scientific">Cupriavidus numazuensis</name>
    <dbReference type="NCBI Taxonomy" id="221992"/>
    <lineage>
        <taxon>Bacteria</taxon>
        <taxon>Pseudomonadati</taxon>
        <taxon>Pseudomonadota</taxon>
        <taxon>Betaproteobacteria</taxon>
        <taxon>Burkholderiales</taxon>
        <taxon>Burkholderiaceae</taxon>
        <taxon>Cupriavidus</taxon>
    </lineage>
</organism>
<dbReference type="Gene3D" id="1.10.10.10">
    <property type="entry name" value="Winged helix-like DNA-binding domain superfamily/Winged helix DNA-binding domain"/>
    <property type="match status" value="1"/>
</dbReference>